<gene>
    <name evidence="1" type="ORF">Q9L58_002252</name>
</gene>
<name>A0ABR3GRX0_9PEZI</name>
<evidence type="ECO:0000313" key="2">
    <source>
        <dbReference type="Proteomes" id="UP001447188"/>
    </source>
</evidence>
<dbReference type="Proteomes" id="UP001447188">
    <property type="component" value="Unassembled WGS sequence"/>
</dbReference>
<reference evidence="1 2" key="1">
    <citation type="submission" date="2024-02" db="EMBL/GenBank/DDBJ databases">
        <title>Discinaceae phylogenomics.</title>
        <authorList>
            <person name="Dirks A.C."/>
            <person name="James T.Y."/>
        </authorList>
    </citation>
    <scope>NUCLEOTIDE SEQUENCE [LARGE SCALE GENOMIC DNA]</scope>
    <source>
        <strain evidence="1 2">ACD0624</strain>
    </source>
</reference>
<proteinExistence type="predicted"/>
<protein>
    <submittedName>
        <fullName evidence="1">Uncharacterized protein</fullName>
    </submittedName>
</protein>
<dbReference type="EMBL" id="JBBBZM010000019">
    <property type="protein sequence ID" value="KAL0638674.1"/>
    <property type="molecule type" value="Genomic_DNA"/>
</dbReference>
<accession>A0ABR3GRX0</accession>
<comment type="caution">
    <text evidence="1">The sequence shown here is derived from an EMBL/GenBank/DDBJ whole genome shotgun (WGS) entry which is preliminary data.</text>
</comment>
<sequence>MDTEQKLADDQVAKVLNTISNMEKKLARTSVDERFMAIDQKLKLEKLTSAAAAEGLFATIYGQMAEQAARRSSNIDAVAVAVSQFLHLIVRWIELHEVR</sequence>
<evidence type="ECO:0000313" key="1">
    <source>
        <dbReference type="EMBL" id="KAL0638674.1"/>
    </source>
</evidence>
<organism evidence="1 2">
    <name type="scientific">Discina gigas</name>
    <dbReference type="NCBI Taxonomy" id="1032678"/>
    <lineage>
        <taxon>Eukaryota</taxon>
        <taxon>Fungi</taxon>
        <taxon>Dikarya</taxon>
        <taxon>Ascomycota</taxon>
        <taxon>Pezizomycotina</taxon>
        <taxon>Pezizomycetes</taxon>
        <taxon>Pezizales</taxon>
        <taxon>Discinaceae</taxon>
        <taxon>Discina</taxon>
    </lineage>
</organism>
<keyword evidence="2" id="KW-1185">Reference proteome</keyword>